<keyword evidence="4" id="KW-0804">Transcription</keyword>
<dbReference type="PROSITE" id="PS01124">
    <property type="entry name" value="HTH_ARAC_FAMILY_2"/>
    <property type="match status" value="1"/>
</dbReference>
<dbReference type="InterPro" id="IPR050204">
    <property type="entry name" value="AraC_XylS_family_regulators"/>
</dbReference>
<dbReference type="SUPFAM" id="SSF46689">
    <property type="entry name" value="Homeodomain-like"/>
    <property type="match status" value="2"/>
</dbReference>
<dbReference type="PROSITE" id="PS00041">
    <property type="entry name" value="HTH_ARAC_FAMILY_1"/>
    <property type="match status" value="1"/>
</dbReference>
<organism evidence="7 8">
    <name type="scientific">Pseudomonas frederiksbergensis</name>
    <dbReference type="NCBI Taxonomy" id="104087"/>
    <lineage>
        <taxon>Bacteria</taxon>
        <taxon>Pseudomonadati</taxon>
        <taxon>Pseudomonadota</taxon>
        <taxon>Gammaproteobacteria</taxon>
        <taxon>Pseudomonadales</taxon>
        <taxon>Pseudomonadaceae</taxon>
        <taxon>Pseudomonas</taxon>
    </lineage>
</organism>
<dbReference type="SMART" id="SM00342">
    <property type="entry name" value="HTH_ARAC"/>
    <property type="match status" value="1"/>
</dbReference>
<evidence type="ECO:0000259" key="6">
    <source>
        <dbReference type="PROSITE" id="PS01124"/>
    </source>
</evidence>
<evidence type="ECO:0000256" key="3">
    <source>
        <dbReference type="ARBA" id="ARBA00023125"/>
    </source>
</evidence>
<feature type="domain" description="HTH araC/xylS-type" evidence="6">
    <location>
        <begin position="195"/>
        <end position="293"/>
    </location>
</feature>
<gene>
    <name evidence="7" type="ORF">BK662_02210</name>
</gene>
<comment type="subcellular location">
    <subcellularLocation>
        <location evidence="1">Cytoplasm</location>
    </subcellularLocation>
</comment>
<evidence type="ECO:0000313" key="7">
    <source>
        <dbReference type="EMBL" id="RON19417.1"/>
    </source>
</evidence>
<dbReference type="InterPro" id="IPR018060">
    <property type="entry name" value="HTH_AraC"/>
</dbReference>
<evidence type="ECO:0000256" key="5">
    <source>
        <dbReference type="ARBA" id="ARBA00037345"/>
    </source>
</evidence>
<protein>
    <submittedName>
        <fullName evidence="7">AraC family transcriptional regulator</fullName>
    </submittedName>
</protein>
<dbReference type="Pfam" id="PF12852">
    <property type="entry name" value="Cupin_6"/>
    <property type="match status" value="1"/>
</dbReference>
<reference evidence="7 8" key="1">
    <citation type="submission" date="2016-10" db="EMBL/GenBank/DDBJ databases">
        <title>Comparative genome analysis of multiple Pseudomonas spp. focuses on biocontrol and plant growth promoting traits.</title>
        <authorList>
            <person name="Tao X.-Y."/>
            <person name="Taylor C.G."/>
        </authorList>
    </citation>
    <scope>NUCLEOTIDE SEQUENCE [LARGE SCALE GENOMIC DNA]</scope>
    <source>
        <strain evidence="7 8">36C6</strain>
    </source>
</reference>
<dbReference type="PANTHER" id="PTHR46796:SF7">
    <property type="entry name" value="ARAC FAMILY TRANSCRIPTIONAL REGULATOR"/>
    <property type="match status" value="1"/>
</dbReference>
<evidence type="ECO:0000313" key="8">
    <source>
        <dbReference type="Proteomes" id="UP000284002"/>
    </source>
</evidence>
<dbReference type="GO" id="GO:0005737">
    <property type="term" value="C:cytoplasm"/>
    <property type="evidence" value="ECO:0007669"/>
    <property type="project" value="UniProtKB-SubCell"/>
</dbReference>
<dbReference type="Proteomes" id="UP000284002">
    <property type="component" value="Unassembled WGS sequence"/>
</dbReference>
<keyword evidence="2" id="KW-0805">Transcription regulation</keyword>
<dbReference type="InterPro" id="IPR032783">
    <property type="entry name" value="AraC_lig"/>
</dbReference>
<dbReference type="GO" id="GO:0003700">
    <property type="term" value="F:DNA-binding transcription factor activity"/>
    <property type="evidence" value="ECO:0007669"/>
    <property type="project" value="InterPro"/>
</dbReference>
<dbReference type="InterPro" id="IPR018062">
    <property type="entry name" value="HTH_AraC-typ_CS"/>
</dbReference>
<dbReference type="Gene3D" id="1.10.10.60">
    <property type="entry name" value="Homeodomain-like"/>
    <property type="match status" value="2"/>
</dbReference>
<accession>A0A423I1V9</accession>
<evidence type="ECO:0000256" key="2">
    <source>
        <dbReference type="ARBA" id="ARBA00023015"/>
    </source>
</evidence>
<dbReference type="PANTHER" id="PTHR46796">
    <property type="entry name" value="HTH-TYPE TRANSCRIPTIONAL ACTIVATOR RHAS-RELATED"/>
    <property type="match status" value="1"/>
</dbReference>
<dbReference type="GO" id="GO:0009893">
    <property type="term" value="P:positive regulation of metabolic process"/>
    <property type="evidence" value="ECO:0007669"/>
    <property type="project" value="UniProtKB-ARBA"/>
</dbReference>
<dbReference type="AlphaFoldDB" id="A0A423I1V9"/>
<dbReference type="GO" id="GO:0043565">
    <property type="term" value="F:sequence-specific DNA binding"/>
    <property type="evidence" value="ECO:0007669"/>
    <property type="project" value="InterPro"/>
</dbReference>
<keyword evidence="3" id="KW-0238">DNA-binding</keyword>
<comment type="function">
    <text evidence="5">Regulatory protein of the TOL plasmid xyl operons. XylS activates the xylXYZLTEGFJQKIH operon required for the degradation of toluene, m-xylene and p-xylene.</text>
</comment>
<dbReference type="InterPro" id="IPR009057">
    <property type="entry name" value="Homeodomain-like_sf"/>
</dbReference>
<sequence length="300" mass="33322">MTDLLEDLTIRPEMQLEGLATGDLLSQVLAQIRLTGDRVYSTTQGLGQRLKLDEKSSHICVLQKGQLHIEGADGQVQTIEQGDILLLPHDPSSLSITVSKGPASLVICRFWFDASSFQAMLFALPWLIHIKQADAAAWAEGILHFMLIEANDTQPGGALMISRLIDLTVIRILRTWVQHGMASGWLGGLSDERIARTLRAIHEKPGQQWRIDALATIAGMSRSSFCDRFSALVGRSPLRYQNEWRLTLAKTMLARHNSRIGEVGFAIGYESEASFSRAYKAYFGRSPRDDNSQSATEEQV</sequence>
<dbReference type="RefSeq" id="WP_123356367.1">
    <property type="nucleotide sequence ID" value="NZ_MOBM01000004.1"/>
</dbReference>
<evidence type="ECO:0000256" key="1">
    <source>
        <dbReference type="ARBA" id="ARBA00004496"/>
    </source>
</evidence>
<proteinExistence type="predicted"/>
<dbReference type="EMBL" id="MOBM01000004">
    <property type="protein sequence ID" value="RON19417.1"/>
    <property type="molecule type" value="Genomic_DNA"/>
</dbReference>
<dbReference type="Pfam" id="PF12833">
    <property type="entry name" value="HTH_18"/>
    <property type="match status" value="1"/>
</dbReference>
<name>A0A423I1V9_9PSED</name>
<comment type="caution">
    <text evidence="7">The sequence shown here is derived from an EMBL/GenBank/DDBJ whole genome shotgun (WGS) entry which is preliminary data.</text>
</comment>
<evidence type="ECO:0000256" key="4">
    <source>
        <dbReference type="ARBA" id="ARBA00023163"/>
    </source>
</evidence>